<comment type="caution">
    <text evidence="4">The sequence shown here is derived from an EMBL/GenBank/DDBJ whole genome shotgun (WGS) entry which is preliminary data.</text>
</comment>
<dbReference type="PRINTS" id="PR00455">
    <property type="entry name" value="HTHTETR"/>
</dbReference>
<dbReference type="PANTHER" id="PTHR43479">
    <property type="entry name" value="ACREF/ENVCD OPERON REPRESSOR-RELATED"/>
    <property type="match status" value="1"/>
</dbReference>
<dbReference type="OrthoDB" id="9810250at2"/>
<organism evidence="4 5">
    <name type="scientific">Weissella viridescens</name>
    <name type="common">Lactobacillus viridescens</name>
    <dbReference type="NCBI Taxonomy" id="1629"/>
    <lineage>
        <taxon>Bacteria</taxon>
        <taxon>Bacillati</taxon>
        <taxon>Bacillota</taxon>
        <taxon>Bacilli</taxon>
        <taxon>Lactobacillales</taxon>
        <taxon>Lactobacillaceae</taxon>
        <taxon>Weissella</taxon>
    </lineage>
</organism>
<dbReference type="Proteomes" id="UP000275836">
    <property type="component" value="Unassembled WGS sequence"/>
</dbReference>
<sequence>MPSQKVKKTRQNLLDACIQLLAQQDLNQISVTDIVEQAQVHRATFYRHFEDKYDLLNQAENEIFDEMATAFKQYISDEPNLKIDTTSFADYRLALLKIFMKHAPFINAMLGTNGDLTFENKLYDRIYQLTQLGFQTLYNLPQSEAPKAEFIGHYAASAAFGVVRQWLKKPTSTPNELAQLLDELTIKGIASTLNELTP</sequence>
<evidence type="ECO:0000313" key="5">
    <source>
        <dbReference type="Proteomes" id="UP000275836"/>
    </source>
</evidence>
<dbReference type="InterPro" id="IPR009057">
    <property type="entry name" value="Homeodomain-like_sf"/>
</dbReference>
<dbReference type="InterPro" id="IPR039532">
    <property type="entry name" value="TetR_C_Firmicutes"/>
</dbReference>
<dbReference type="PROSITE" id="PS50977">
    <property type="entry name" value="HTH_TETR_2"/>
    <property type="match status" value="1"/>
</dbReference>
<gene>
    <name evidence="4" type="ORF">D3P96_02155</name>
</gene>
<dbReference type="SUPFAM" id="SSF46689">
    <property type="entry name" value="Homeodomain-like"/>
    <property type="match status" value="1"/>
</dbReference>
<evidence type="ECO:0000313" key="4">
    <source>
        <dbReference type="EMBL" id="RRG18810.1"/>
    </source>
</evidence>
<dbReference type="PANTHER" id="PTHR43479:SF7">
    <property type="entry name" value="TETR-FAMILY TRANSCRIPTIONAL REGULATOR"/>
    <property type="match status" value="1"/>
</dbReference>
<evidence type="ECO:0000256" key="1">
    <source>
        <dbReference type="ARBA" id="ARBA00023125"/>
    </source>
</evidence>
<protein>
    <submittedName>
        <fullName evidence="4">TetR/AcrR family transcriptional regulator</fullName>
    </submittedName>
</protein>
<dbReference type="GO" id="GO:0003677">
    <property type="term" value="F:DNA binding"/>
    <property type="evidence" value="ECO:0007669"/>
    <property type="project" value="UniProtKB-UniRule"/>
</dbReference>
<feature type="domain" description="HTH tetR-type" evidence="3">
    <location>
        <begin position="7"/>
        <end position="67"/>
    </location>
</feature>
<proteinExistence type="predicted"/>
<dbReference type="Pfam" id="PF00440">
    <property type="entry name" value="TetR_N"/>
    <property type="match status" value="1"/>
</dbReference>
<dbReference type="Gene3D" id="1.10.357.10">
    <property type="entry name" value="Tetracycline Repressor, domain 2"/>
    <property type="match status" value="1"/>
</dbReference>
<dbReference type="Pfam" id="PF14278">
    <property type="entry name" value="TetR_C_8"/>
    <property type="match status" value="1"/>
</dbReference>
<keyword evidence="1 2" id="KW-0238">DNA-binding</keyword>
<evidence type="ECO:0000256" key="2">
    <source>
        <dbReference type="PROSITE-ProRule" id="PRU00335"/>
    </source>
</evidence>
<accession>A0A3P2RJ90</accession>
<dbReference type="AlphaFoldDB" id="A0A3P2RJ90"/>
<dbReference type="EMBL" id="RHGY01000001">
    <property type="protein sequence ID" value="RRG18810.1"/>
    <property type="molecule type" value="Genomic_DNA"/>
</dbReference>
<dbReference type="InterPro" id="IPR001647">
    <property type="entry name" value="HTH_TetR"/>
</dbReference>
<evidence type="ECO:0000259" key="3">
    <source>
        <dbReference type="PROSITE" id="PS50977"/>
    </source>
</evidence>
<feature type="DNA-binding region" description="H-T-H motif" evidence="2">
    <location>
        <begin position="30"/>
        <end position="49"/>
    </location>
</feature>
<name>A0A3P2RJ90_WEIVI</name>
<dbReference type="InterPro" id="IPR050624">
    <property type="entry name" value="HTH-type_Tx_Regulator"/>
</dbReference>
<reference evidence="4 5" key="1">
    <citation type="submission" date="2018-10" db="EMBL/GenBank/DDBJ databases">
        <title>Draft genome sequence of Weissella viridescens UCO-SMC3.</title>
        <authorList>
            <person name="Garcia-Cancino A."/>
            <person name="Espinoza-Monje M."/>
            <person name="Albarracin L."/>
            <person name="Garcia-Castillo V."/>
            <person name="Campos-Martin J."/>
            <person name="Nakano Y."/>
            <person name="Guitierrez-Zamorano C."/>
            <person name="Ikeda-Ohtsubo W."/>
            <person name="Morita H."/>
            <person name="Kitazawa H."/>
            <person name="Villena J."/>
        </authorList>
    </citation>
    <scope>NUCLEOTIDE SEQUENCE [LARGE SCALE GENOMIC DNA]</scope>
    <source>
        <strain evidence="4 5">UCO-SMC3</strain>
    </source>
</reference>
<dbReference type="RefSeq" id="WP_124942749.1">
    <property type="nucleotide sequence ID" value="NZ_RHGY01000001.1"/>
</dbReference>